<comment type="caution">
    <text evidence="2">The sequence shown here is derived from an EMBL/GenBank/DDBJ whole genome shotgun (WGS) entry which is preliminary data.</text>
</comment>
<feature type="region of interest" description="Disordered" evidence="1">
    <location>
        <begin position="1"/>
        <end position="27"/>
    </location>
</feature>
<feature type="compositionally biased region" description="Pro residues" evidence="1">
    <location>
        <begin position="9"/>
        <end position="21"/>
    </location>
</feature>
<organism evidence="2 3">
    <name type="scientific">Henosepilachna vigintioctopunctata</name>
    <dbReference type="NCBI Taxonomy" id="420089"/>
    <lineage>
        <taxon>Eukaryota</taxon>
        <taxon>Metazoa</taxon>
        <taxon>Ecdysozoa</taxon>
        <taxon>Arthropoda</taxon>
        <taxon>Hexapoda</taxon>
        <taxon>Insecta</taxon>
        <taxon>Pterygota</taxon>
        <taxon>Neoptera</taxon>
        <taxon>Endopterygota</taxon>
        <taxon>Coleoptera</taxon>
        <taxon>Polyphaga</taxon>
        <taxon>Cucujiformia</taxon>
        <taxon>Coccinelloidea</taxon>
        <taxon>Coccinellidae</taxon>
        <taxon>Epilachninae</taxon>
        <taxon>Epilachnini</taxon>
        <taxon>Henosepilachna</taxon>
    </lineage>
</organism>
<evidence type="ECO:0000313" key="2">
    <source>
        <dbReference type="EMBL" id="KAK9877689.1"/>
    </source>
</evidence>
<accession>A0AAW1UAP9</accession>
<sequence>MLSSDGDSPPEPAPPEIPPRGPSLHNSTLRRRNEYALPVTCNNQNNQESSQFITQEVIITLVITLMSDFIKESQWYDLYPKSTNRISFLYKEYSNDITSSHNIVYIVKEVRRFEFTTNKPLSNPTGRLTDNNATHATPGAAKLVPIWTNAPLSGNKVYGCLCPPLIFIDRIRKTL</sequence>
<reference evidence="2 3" key="1">
    <citation type="submission" date="2023-03" db="EMBL/GenBank/DDBJ databases">
        <title>Genome insight into feeding habits of ladybird beetles.</title>
        <authorList>
            <person name="Li H.-S."/>
            <person name="Huang Y.-H."/>
            <person name="Pang H."/>
        </authorList>
    </citation>
    <scope>NUCLEOTIDE SEQUENCE [LARGE SCALE GENOMIC DNA]</scope>
    <source>
        <strain evidence="2">SYSU_2023b</strain>
        <tissue evidence="2">Whole body</tissue>
    </source>
</reference>
<dbReference type="EMBL" id="JARQZJ010000043">
    <property type="protein sequence ID" value="KAK9877689.1"/>
    <property type="molecule type" value="Genomic_DNA"/>
</dbReference>
<name>A0AAW1UAP9_9CUCU</name>
<dbReference type="Proteomes" id="UP001431783">
    <property type="component" value="Unassembled WGS sequence"/>
</dbReference>
<protein>
    <submittedName>
        <fullName evidence="2">Uncharacterized protein</fullName>
    </submittedName>
</protein>
<evidence type="ECO:0000256" key="1">
    <source>
        <dbReference type="SAM" id="MobiDB-lite"/>
    </source>
</evidence>
<evidence type="ECO:0000313" key="3">
    <source>
        <dbReference type="Proteomes" id="UP001431783"/>
    </source>
</evidence>
<gene>
    <name evidence="2" type="ORF">WA026_019368</name>
</gene>
<dbReference type="AlphaFoldDB" id="A0AAW1UAP9"/>
<proteinExistence type="predicted"/>
<keyword evidence="3" id="KW-1185">Reference proteome</keyword>